<dbReference type="InterPro" id="IPR000092">
    <property type="entry name" value="Polyprenyl_synt"/>
</dbReference>
<proteinExistence type="predicted"/>
<keyword evidence="2" id="KW-1185">Reference proteome</keyword>
<dbReference type="SUPFAM" id="SSF48576">
    <property type="entry name" value="Terpenoid synthases"/>
    <property type="match status" value="1"/>
</dbReference>
<keyword evidence="1" id="KW-0808">Transferase</keyword>
<dbReference type="PROSITE" id="PS00444">
    <property type="entry name" value="POLYPRENYL_SYNTHASE_2"/>
    <property type="match status" value="1"/>
</dbReference>
<reference evidence="1 2" key="1">
    <citation type="submission" date="2024-09" db="EMBL/GenBank/DDBJ databases">
        <authorList>
            <person name="Lee S.D."/>
        </authorList>
    </citation>
    <scope>NUCLEOTIDE SEQUENCE [LARGE SCALE GENOMIC DNA]</scope>
    <source>
        <strain evidence="1 2">N1-1</strain>
    </source>
</reference>
<dbReference type="Pfam" id="PF00348">
    <property type="entry name" value="polyprenyl_synt"/>
    <property type="match status" value="1"/>
</dbReference>
<gene>
    <name evidence="1" type="ORF">ACEZDG_08280</name>
</gene>
<comment type="caution">
    <text evidence="1">The sequence shown here is derived from an EMBL/GenBank/DDBJ whole genome shotgun (WGS) entry which is preliminary data.</text>
</comment>
<evidence type="ECO:0000313" key="1">
    <source>
        <dbReference type="EMBL" id="MFC1409277.1"/>
    </source>
</evidence>
<dbReference type="PANTHER" id="PTHR12001">
    <property type="entry name" value="GERANYLGERANYL PYROPHOSPHATE SYNTHASE"/>
    <property type="match status" value="1"/>
</dbReference>
<accession>A0ABV6V6C3</accession>
<dbReference type="SFLD" id="SFLDS00005">
    <property type="entry name" value="Isoprenoid_Synthase_Type_I"/>
    <property type="match status" value="1"/>
</dbReference>
<dbReference type="InterPro" id="IPR008949">
    <property type="entry name" value="Isoprenoid_synthase_dom_sf"/>
</dbReference>
<sequence>MTVVGPFGLSVQDQALEADVQIGIAGVEQALAEATKSDVPFITVTAQHLKEAGGKRFRPLLVLLAAQFGDPNAPGVIPSAVVVELTHLATLYHDDVMDEAAMRRGAPSANARWDNSVAILTGDFLFSRASRILADLGPEAVRLQAGAFERLVTGQIQETAGPLPGEDPVQHYLDVLSGKTGSLIAVSCHFGALMAGADEWVADVLTQYGERIGIAFQLADDILDVASDSHESGKTPGTDLREGVPTLPVLLLRASEPDPRLAGDLRLRELIAAGFPADGQDSDARHAEALALLRAHPALAEAREATLRYAEEARALLTPLPDCSAKSALEGLCDAVALRTM</sequence>
<dbReference type="GO" id="GO:0016740">
    <property type="term" value="F:transferase activity"/>
    <property type="evidence" value="ECO:0007669"/>
    <property type="project" value="UniProtKB-KW"/>
</dbReference>
<name>A0ABV6V6C3_9ACTN</name>
<dbReference type="SFLD" id="SFLDG01017">
    <property type="entry name" value="Polyprenyl_Transferase_Like"/>
    <property type="match status" value="1"/>
</dbReference>
<dbReference type="PANTHER" id="PTHR12001:SF69">
    <property type="entry name" value="ALL TRANS-POLYPRENYL-DIPHOSPHATE SYNTHASE PDSS1"/>
    <property type="match status" value="1"/>
</dbReference>
<protein>
    <submittedName>
        <fullName evidence="1">Polyprenyl synthetase family protein</fullName>
        <ecNumber evidence="1">2.5.1.-</ecNumber>
    </submittedName>
</protein>
<dbReference type="EMBL" id="JBHEZX010000003">
    <property type="protein sequence ID" value="MFC1409277.1"/>
    <property type="molecule type" value="Genomic_DNA"/>
</dbReference>
<dbReference type="CDD" id="cd00685">
    <property type="entry name" value="Trans_IPPS_HT"/>
    <property type="match status" value="1"/>
</dbReference>
<dbReference type="Proteomes" id="UP001592582">
    <property type="component" value="Unassembled WGS sequence"/>
</dbReference>
<organism evidence="1 2">
    <name type="scientific">Streptacidiphilus alkalitolerans</name>
    <dbReference type="NCBI Taxonomy" id="3342712"/>
    <lineage>
        <taxon>Bacteria</taxon>
        <taxon>Bacillati</taxon>
        <taxon>Actinomycetota</taxon>
        <taxon>Actinomycetes</taxon>
        <taxon>Kitasatosporales</taxon>
        <taxon>Streptomycetaceae</taxon>
        <taxon>Streptacidiphilus</taxon>
    </lineage>
</organism>
<evidence type="ECO:0000313" key="2">
    <source>
        <dbReference type="Proteomes" id="UP001592582"/>
    </source>
</evidence>
<dbReference type="Gene3D" id="1.10.600.10">
    <property type="entry name" value="Farnesyl Diphosphate Synthase"/>
    <property type="match status" value="1"/>
</dbReference>
<dbReference type="EC" id="2.5.1.-" evidence="1"/>
<dbReference type="InterPro" id="IPR033749">
    <property type="entry name" value="Polyprenyl_synt_CS"/>
</dbReference>